<feature type="region of interest" description="Disordered" evidence="1">
    <location>
        <begin position="28"/>
        <end position="60"/>
    </location>
</feature>
<dbReference type="AlphaFoldDB" id="A0A9N9N3Z1"/>
<reference evidence="2" key="1">
    <citation type="submission" date="2021-06" db="EMBL/GenBank/DDBJ databases">
        <authorList>
            <person name="Kallberg Y."/>
            <person name="Tangrot J."/>
            <person name="Rosling A."/>
        </authorList>
    </citation>
    <scope>NUCLEOTIDE SEQUENCE</scope>
    <source>
        <strain evidence="2">87-6 pot B 2015</strain>
    </source>
</reference>
<protein>
    <submittedName>
        <fullName evidence="2">16836_t:CDS:1</fullName>
    </submittedName>
</protein>
<accession>A0A9N9N3Z1</accession>
<feature type="non-terminal residue" evidence="2">
    <location>
        <position position="160"/>
    </location>
</feature>
<evidence type="ECO:0000313" key="3">
    <source>
        <dbReference type="Proteomes" id="UP000789375"/>
    </source>
</evidence>
<keyword evidence="3" id="KW-1185">Reference proteome</keyword>
<feature type="compositionally biased region" description="Basic and acidic residues" evidence="1">
    <location>
        <begin position="28"/>
        <end position="49"/>
    </location>
</feature>
<evidence type="ECO:0000313" key="2">
    <source>
        <dbReference type="EMBL" id="CAG8699428.1"/>
    </source>
</evidence>
<dbReference type="Proteomes" id="UP000789375">
    <property type="component" value="Unassembled WGS sequence"/>
</dbReference>
<proteinExistence type="predicted"/>
<feature type="non-terminal residue" evidence="2">
    <location>
        <position position="1"/>
    </location>
</feature>
<organism evidence="2 3">
    <name type="scientific">Funneliformis mosseae</name>
    <name type="common">Endomycorrhizal fungus</name>
    <name type="synonym">Glomus mosseae</name>
    <dbReference type="NCBI Taxonomy" id="27381"/>
    <lineage>
        <taxon>Eukaryota</taxon>
        <taxon>Fungi</taxon>
        <taxon>Fungi incertae sedis</taxon>
        <taxon>Mucoromycota</taxon>
        <taxon>Glomeromycotina</taxon>
        <taxon>Glomeromycetes</taxon>
        <taxon>Glomerales</taxon>
        <taxon>Glomeraceae</taxon>
        <taxon>Funneliformis</taxon>
    </lineage>
</organism>
<evidence type="ECO:0000256" key="1">
    <source>
        <dbReference type="SAM" id="MobiDB-lite"/>
    </source>
</evidence>
<name>A0A9N9N3Z1_FUNMO</name>
<gene>
    <name evidence="2" type="ORF">FMOSSE_LOCUS13750</name>
</gene>
<comment type="caution">
    <text evidence="2">The sequence shown here is derived from an EMBL/GenBank/DDBJ whole genome shotgun (WGS) entry which is preliminary data.</text>
</comment>
<dbReference type="EMBL" id="CAJVPP010008744">
    <property type="protein sequence ID" value="CAG8699428.1"/>
    <property type="molecule type" value="Genomic_DNA"/>
</dbReference>
<sequence length="160" mass="18548">EPSDQSISEKSELSENFVNKIHNFHDQNIDKSIEDNQLDRNLSSRKDSSGDDDFTVPSEQEVERDLMQELSVPSTSIIDTEISLNPPVIDKKQQFSITPECIVYKFRKAIRSGHEEILHWYGFAESFDKRINEIHTINKVKINTAKQQVYQEVKKLLPDI</sequence>